<accession>A0A8H2K1C1</accession>
<organism evidence="1 2">
    <name type="scientific">Acinetobacter radioresistens</name>
    <dbReference type="NCBI Taxonomy" id="40216"/>
    <lineage>
        <taxon>Bacteria</taxon>
        <taxon>Pseudomonadati</taxon>
        <taxon>Pseudomonadota</taxon>
        <taxon>Gammaproteobacteria</taxon>
        <taxon>Moraxellales</taxon>
        <taxon>Moraxellaceae</taxon>
        <taxon>Acinetobacter</taxon>
    </lineage>
</organism>
<proteinExistence type="predicted"/>
<sequence length="364" mass="42069">MDELLKTSEFIKNKAKTEETFYAAATVLPKMNSNTTPSKLVISASLDPNQVDLLCATQEELKELSDLRVEVLELENNTPEKLREEYKNRRLRIVPLQVFLTSLINELGSEKFQQIKELHEKKVQTKNAADLLSKSTFSVLPISEIGSEEWITMWKSVKNFIECLNNNFPVLEGDHCPTCLQVVDHATAARLLTFDEYLQNELQKEAAIALDNWNTVLKKIKKLNFSKTPYEAILNDIKSKDEAFSLLLYNLIDQLNERAKSILKDIPSFDFDDINLESFTRLNTHILKLEELEKTVLNDDSKIKSILLKKQRILEIEDREKIISVKDQIKEEIKKAKKNELFSKITSTYILLGSIFYKFTSRFI</sequence>
<dbReference type="Proteomes" id="UP000314285">
    <property type="component" value="Unassembled WGS sequence"/>
</dbReference>
<gene>
    <name evidence="1" type="ORF">FHY67_03355</name>
</gene>
<evidence type="ECO:0000313" key="2">
    <source>
        <dbReference type="Proteomes" id="UP000314285"/>
    </source>
</evidence>
<dbReference type="EMBL" id="VFBM01000002">
    <property type="protein sequence ID" value="TNX93497.1"/>
    <property type="molecule type" value="Genomic_DNA"/>
</dbReference>
<name>A0A8H2K1C1_ACIRA</name>
<evidence type="ECO:0000313" key="1">
    <source>
        <dbReference type="EMBL" id="TNX93497.1"/>
    </source>
</evidence>
<comment type="caution">
    <text evidence="1">The sequence shown here is derived from an EMBL/GenBank/DDBJ whole genome shotgun (WGS) entry which is preliminary data.</text>
</comment>
<reference evidence="1 2" key="1">
    <citation type="submission" date="2019-06" db="EMBL/GenBank/DDBJ databases">
        <title>Genome of Acinetobacter radioresistens APH1, a phenol degrading strain.</title>
        <authorList>
            <person name="Liu Y."/>
        </authorList>
    </citation>
    <scope>NUCLEOTIDE SEQUENCE [LARGE SCALE GENOMIC DNA]</scope>
    <source>
        <strain evidence="1 2">APH1</strain>
    </source>
</reference>
<dbReference type="AlphaFoldDB" id="A0A8H2K1C1"/>
<protein>
    <submittedName>
        <fullName evidence="1">Uncharacterized protein</fullName>
    </submittedName>
</protein>